<dbReference type="AlphaFoldDB" id="A0A9N9U2M5"/>
<dbReference type="EMBL" id="OU900102">
    <property type="protein sequence ID" value="CAG9865479.1"/>
    <property type="molecule type" value="Genomic_DNA"/>
</dbReference>
<reference evidence="5" key="1">
    <citation type="submission" date="2022-01" db="EMBL/GenBank/DDBJ databases">
        <authorList>
            <person name="King R."/>
        </authorList>
    </citation>
    <scope>NUCLEOTIDE SEQUENCE</scope>
</reference>
<evidence type="ECO:0000256" key="1">
    <source>
        <dbReference type="ARBA" id="ARBA00006885"/>
    </source>
</evidence>
<dbReference type="GO" id="GO:0005739">
    <property type="term" value="C:mitochondrion"/>
    <property type="evidence" value="ECO:0007669"/>
    <property type="project" value="TreeGrafter"/>
</dbReference>
<dbReference type="Gene3D" id="3.30.530.20">
    <property type="match status" value="1"/>
</dbReference>
<comment type="function">
    <text evidence="3">Required for the function of coenzyme Q in the respiratory chain. May serve as a chaperone or may be involved in the transport of Q6 from its site of synthesis to the catalytic sites of the respiratory complexes.</text>
</comment>
<dbReference type="InterPro" id="IPR023393">
    <property type="entry name" value="START-like_dom_sf"/>
</dbReference>
<dbReference type="GO" id="GO:0045333">
    <property type="term" value="P:cellular respiration"/>
    <property type="evidence" value="ECO:0007669"/>
    <property type="project" value="InterPro"/>
</dbReference>
<keyword evidence="6" id="KW-1185">Reference proteome</keyword>
<sequence length="180" mass="20700">MSRVKNGIFKLFEPKKRNKEFSTKKLLGYSCEELYSVVADVKHYDKFLPFCKKSTVLAQPPGKIVANLEIGFPPVSDNYTSTVFLSEPHLVQAISCDGRLFDYLESCWCINRGLKSNPQSCIVDYSIKFSFKSVFYSRLAGLFFDSIVWQMQEAFLDEVGRRYGKPSIDTKELKLLNFDK</sequence>
<dbReference type="PANTHER" id="PTHR12901">
    <property type="entry name" value="SPERM PROTEIN HOMOLOG"/>
    <property type="match status" value="1"/>
</dbReference>
<name>A0A9N9U2M5_PHYSR</name>
<dbReference type="InterPro" id="IPR044996">
    <property type="entry name" value="COQ10-like"/>
</dbReference>
<evidence type="ECO:0000259" key="4">
    <source>
        <dbReference type="Pfam" id="PF03364"/>
    </source>
</evidence>
<dbReference type="Pfam" id="PF03364">
    <property type="entry name" value="Polyketide_cyc"/>
    <property type="match status" value="1"/>
</dbReference>
<accession>A0A9N9U2M5</accession>
<evidence type="ECO:0000313" key="6">
    <source>
        <dbReference type="Proteomes" id="UP001153712"/>
    </source>
</evidence>
<dbReference type="InterPro" id="IPR005031">
    <property type="entry name" value="COQ10_START"/>
</dbReference>
<protein>
    <recommendedName>
        <fullName evidence="4">Coenzyme Q-binding protein COQ10 START domain-containing protein</fullName>
    </recommendedName>
</protein>
<feature type="domain" description="Coenzyme Q-binding protein COQ10 START" evidence="4">
    <location>
        <begin position="28"/>
        <end position="155"/>
    </location>
</feature>
<comment type="subunit">
    <text evidence="2">Interacts with coenzyme Q.</text>
</comment>
<organism evidence="5 6">
    <name type="scientific">Phyllotreta striolata</name>
    <name type="common">Striped flea beetle</name>
    <name type="synonym">Crioceris striolata</name>
    <dbReference type="NCBI Taxonomy" id="444603"/>
    <lineage>
        <taxon>Eukaryota</taxon>
        <taxon>Metazoa</taxon>
        <taxon>Ecdysozoa</taxon>
        <taxon>Arthropoda</taxon>
        <taxon>Hexapoda</taxon>
        <taxon>Insecta</taxon>
        <taxon>Pterygota</taxon>
        <taxon>Neoptera</taxon>
        <taxon>Endopterygota</taxon>
        <taxon>Coleoptera</taxon>
        <taxon>Polyphaga</taxon>
        <taxon>Cucujiformia</taxon>
        <taxon>Chrysomeloidea</taxon>
        <taxon>Chrysomelidae</taxon>
        <taxon>Galerucinae</taxon>
        <taxon>Alticini</taxon>
        <taxon>Phyllotreta</taxon>
    </lineage>
</organism>
<evidence type="ECO:0000256" key="2">
    <source>
        <dbReference type="ARBA" id="ARBA00011814"/>
    </source>
</evidence>
<dbReference type="Proteomes" id="UP001153712">
    <property type="component" value="Chromosome 9"/>
</dbReference>
<evidence type="ECO:0000313" key="5">
    <source>
        <dbReference type="EMBL" id="CAG9865479.1"/>
    </source>
</evidence>
<dbReference type="OrthoDB" id="292693at2759"/>
<dbReference type="PANTHER" id="PTHR12901:SF10">
    <property type="entry name" value="COENZYME Q-BINDING PROTEIN COQ10, MITOCHONDRIAL"/>
    <property type="match status" value="1"/>
</dbReference>
<dbReference type="SUPFAM" id="SSF55961">
    <property type="entry name" value="Bet v1-like"/>
    <property type="match status" value="1"/>
</dbReference>
<comment type="similarity">
    <text evidence="1">Belongs to the COQ10 family.</text>
</comment>
<proteinExistence type="inferred from homology"/>
<gene>
    <name evidence="5" type="ORF">PHYEVI_LOCUS11712</name>
</gene>
<dbReference type="CDD" id="cd07813">
    <property type="entry name" value="COQ10p_like"/>
    <property type="match status" value="1"/>
</dbReference>
<evidence type="ECO:0000256" key="3">
    <source>
        <dbReference type="ARBA" id="ARBA00024947"/>
    </source>
</evidence>
<dbReference type="GO" id="GO:0048039">
    <property type="term" value="F:ubiquinone binding"/>
    <property type="evidence" value="ECO:0007669"/>
    <property type="project" value="InterPro"/>
</dbReference>